<reference evidence="1 2" key="1">
    <citation type="journal article" date="2019" name="Microorganisms">
        <title>Systematic Affiliation and Genome Analysis of Subtercola vilae DB165(T) with Particular Emphasis on Cold Adaptation of an Isolate from a High-Altitude Cold Volcano Lake.</title>
        <authorList>
            <person name="Villalobos A.S."/>
            <person name="Wiese J."/>
            <person name="Imhoff J.F."/>
            <person name="Dorador C."/>
            <person name="Keller A."/>
            <person name="Hentschel U."/>
        </authorList>
    </citation>
    <scope>NUCLEOTIDE SEQUENCE [LARGE SCALE GENOMIC DNA]</scope>
    <source>
        <strain evidence="1 2">DB165</strain>
    </source>
</reference>
<comment type="caution">
    <text evidence="1">The sequence shown here is derived from an EMBL/GenBank/DDBJ whole genome shotgun (WGS) entry which is preliminary data.</text>
</comment>
<evidence type="ECO:0000313" key="1">
    <source>
        <dbReference type="EMBL" id="TIH40607.1"/>
    </source>
</evidence>
<keyword evidence="2" id="KW-1185">Reference proteome</keyword>
<gene>
    <name evidence="1" type="ORF">D4765_01065</name>
</gene>
<dbReference type="RefSeq" id="WP_136640378.1">
    <property type="nucleotide sequence ID" value="NZ_QYRT01000002.1"/>
</dbReference>
<dbReference type="EMBL" id="QYRT01000002">
    <property type="protein sequence ID" value="TIH40607.1"/>
    <property type="molecule type" value="Genomic_DNA"/>
</dbReference>
<name>A0A4T2C8L3_9MICO</name>
<dbReference type="OrthoDB" id="5119511at2"/>
<dbReference type="Proteomes" id="UP000306192">
    <property type="component" value="Unassembled WGS sequence"/>
</dbReference>
<organism evidence="1 2">
    <name type="scientific">Subtercola vilae</name>
    <dbReference type="NCBI Taxonomy" id="2056433"/>
    <lineage>
        <taxon>Bacteria</taxon>
        <taxon>Bacillati</taxon>
        <taxon>Actinomycetota</taxon>
        <taxon>Actinomycetes</taxon>
        <taxon>Micrococcales</taxon>
        <taxon>Microbacteriaceae</taxon>
        <taxon>Subtercola</taxon>
    </lineage>
</organism>
<accession>A0A4T2C8L3</accession>
<proteinExistence type="predicted"/>
<dbReference type="AlphaFoldDB" id="A0A4T2C8L3"/>
<sequence length="122" mass="13234">MRHLHYVDGTLVVSFTVCEAVFHYAAALTRAGQADVVTIPVLWHGRRAESNLVLGPASQLYCTPADEYPENIDLNDAALVAELHRRARALGPRAAVPTPHAEVSAARIDFDERAENLGHPAA</sequence>
<protein>
    <submittedName>
        <fullName evidence="1">Uncharacterized protein</fullName>
    </submittedName>
</protein>
<evidence type="ECO:0000313" key="2">
    <source>
        <dbReference type="Proteomes" id="UP000306192"/>
    </source>
</evidence>